<dbReference type="PROSITE" id="PS00166">
    <property type="entry name" value="ENOYL_COA_HYDRATASE"/>
    <property type="match status" value="1"/>
</dbReference>
<evidence type="ECO:0000256" key="1">
    <source>
        <dbReference type="ARBA" id="ARBA00005254"/>
    </source>
</evidence>
<dbReference type="Proteomes" id="UP000598633">
    <property type="component" value="Unassembled WGS sequence"/>
</dbReference>
<dbReference type="InterPro" id="IPR051683">
    <property type="entry name" value="Enoyl-CoA_Hydratase/Isomerase"/>
</dbReference>
<dbReference type="Gene3D" id="3.90.226.10">
    <property type="entry name" value="2-enoyl-CoA Hydratase, Chain A, domain 1"/>
    <property type="match status" value="1"/>
</dbReference>
<comment type="caution">
    <text evidence="3">The sequence shown here is derived from an EMBL/GenBank/DDBJ whole genome shotgun (WGS) entry which is preliminary data.</text>
</comment>
<dbReference type="PANTHER" id="PTHR42964">
    <property type="entry name" value="ENOYL-COA HYDRATASE"/>
    <property type="match status" value="1"/>
</dbReference>
<dbReference type="InterPro" id="IPR029045">
    <property type="entry name" value="ClpP/crotonase-like_dom_sf"/>
</dbReference>
<dbReference type="SUPFAM" id="SSF52096">
    <property type="entry name" value="ClpP/crotonase"/>
    <property type="match status" value="1"/>
</dbReference>
<sequence length="268" mass="28093">MSDIVLREEHGPVLVLTLNDPDRANPLSSEMVAALSEALEKAASDVGVRAVILAGAGRNFSAGADLEALERIAEAGDDAASRSDTEQLRHLFEILLGHPKLTVAAVQGAAIAGGCGLATACDLVVTEPGARFAYTEVKIGFLAAMVLTFLTRRVAGHVARRLLLDPEMIDGARAVELGLADELAADGESMSAAVALARAVCAKASPSALAATKALLNDTVGLGWQEAIATATEANVRQRMHPECRRGVRSFLETKRTPDWLDDGTDSE</sequence>
<evidence type="ECO:0000313" key="4">
    <source>
        <dbReference type="Proteomes" id="UP000598633"/>
    </source>
</evidence>
<proteinExistence type="inferred from homology"/>
<dbReference type="Pfam" id="PF00378">
    <property type="entry name" value="ECH_1"/>
    <property type="match status" value="1"/>
</dbReference>
<dbReference type="AlphaFoldDB" id="A0A8J6Y922"/>
<organism evidence="3 4">
    <name type="scientific">Candidatus Sulfomarinibacter kjeldsenii</name>
    <dbReference type="NCBI Taxonomy" id="2885994"/>
    <lineage>
        <taxon>Bacteria</taxon>
        <taxon>Pseudomonadati</taxon>
        <taxon>Acidobacteriota</taxon>
        <taxon>Thermoanaerobaculia</taxon>
        <taxon>Thermoanaerobaculales</taxon>
        <taxon>Candidatus Sulfomarinibacteraceae</taxon>
        <taxon>Candidatus Sulfomarinibacter</taxon>
    </lineage>
</organism>
<gene>
    <name evidence="3" type="ORF">IFJ97_05325</name>
</gene>
<accession>A0A8J6Y922</accession>
<name>A0A8J6Y922_9BACT</name>
<dbReference type="PANTHER" id="PTHR42964:SF1">
    <property type="entry name" value="POLYKETIDE BIOSYNTHESIS ENOYL-COA HYDRATASE PKSH-RELATED"/>
    <property type="match status" value="1"/>
</dbReference>
<protein>
    <submittedName>
        <fullName evidence="3">Enoyl-CoA hydratase/isomerase family protein</fullName>
    </submittedName>
</protein>
<evidence type="ECO:0000256" key="2">
    <source>
        <dbReference type="RuleBase" id="RU003707"/>
    </source>
</evidence>
<dbReference type="InterPro" id="IPR014748">
    <property type="entry name" value="Enoyl-CoA_hydra_C"/>
</dbReference>
<dbReference type="CDD" id="cd06558">
    <property type="entry name" value="crotonase-like"/>
    <property type="match status" value="1"/>
</dbReference>
<comment type="similarity">
    <text evidence="1 2">Belongs to the enoyl-CoA hydratase/isomerase family.</text>
</comment>
<dbReference type="InterPro" id="IPR018376">
    <property type="entry name" value="Enoyl-CoA_hyd/isom_CS"/>
</dbReference>
<reference evidence="3 4" key="1">
    <citation type="submission" date="2020-08" db="EMBL/GenBank/DDBJ databases">
        <title>Acidobacteriota in marine sediments use diverse sulfur dissimilation pathways.</title>
        <authorList>
            <person name="Wasmund K."/>
        </authorList>
    </citation>
    <scope>NUCLEOTIDE SEQUENCE [LARGE SCALE GENOMIC DNA]</scope>
    <source>
        <strain evidence="3">MAG AM3-A</strain>
    </source>
</reference>
<dbReference type="InterPro" id="IPR001753">
    <property type="entry name" value="Enoyl-CoA_hydra/iso"/>
</dbReference>
<dbReference type="EMBL" id="JACXWA010000086">
    <property type="protein sequence ID" value="MBD3870764.1"/>
    <property type="molecule type" value="Genomic_DNA"/>
</dbReference>
<dbReference type="Gene3D" id="1.10.12.10">
    <property type="entry name" value="Lyase 2-enoyl-coa Hydratase, Chain A, domain 2"/>
    <property type="match status" value="1"/>
</dbReference>
<evidence type="ECO:0000313" key="3">
    <source>
        <dbReference type="EMBL" id="MBD3870764.1"/>
    </source>
</evidence>
<dbReference type="GO" id="GO:0003824">
    <property type="term" value="F:catalytic activity"/>
    <property type="evidence" value="ECO:0007669"/>
    <property type="project" value="InterPro"/>
</dbReference>